<evidence type="ECO:0000313" key="3">
    <source>
        <dbReference type="EMBL" id="CAF9916232.1"/>
    </source>
</evidence>
<dbReference type="InterPro" id="IPR022742">
    <property type="entry name" value="Hydrolase_4"/>
</dbReference>
<dbReference type="GO" id="GO:0016042">
    <property type="term" value="P:lipid catabolic process"/>
    <property type="evidence" value="ECO:0007669"/>
    <property type="project" value="InterPro"/>
</dbReference>
<dbReference type="OrthoDB" id="5382058at2759"/>
<dbReference type="AlphaFoldDB" id="A0A8H3F586"/>
<name>A0A8H3F586_9LECA</name>
<dbReference type="InterPro" id="IPR029058">
    <property type="entry name" value="AB_hydrolase_fold"/>
</dbReference>
<evidence type="ECO:0000256" key="1">
    <source>
        <dbReference type="SAM" id="SignalP"/>
    </source>
</evidence>
<dbReference type="EMBL" id="CAJPDS010000017">
    <property type="protein sequence ID" value="CAF9916232.1"/>
    <property type="molecule type" value="Genomic_DNA"/>
</dbReference>
<dbReference type="PANTHER" id="PTHR34853:SF1">
    <property type="entry name" value="LIPASE 5"/>
    <property type="match status" value="1"/>
</dbReference>
<dbReference type="Gene3D" id="3.40.50.1820">
    <property type="entry name" value="alpha/beta hydrolase"/>
    <property type="match status" value="2"/>
</dbReference>
<keyword evidence="1" id="KW-0732">Signal</keyword>
<feature type="chain" id="PRO_5034832480" description="Serine aminopeptidase S33 domain-containing protein" evidence="1">
    <location>
        <begin position="23"/>
        <end position="470"/>
    </location>
</feature>
<organism evidence="3 4">
    <name type="scientific">Heterodermia speciosa</name>
    <dbReference type="NCBI Taxonomy" id="116794"/>
    <lineage>
        <taxon>Eukaryota</taxon>
        <taxon>Fungi</taxon>
        <taxon>Dikarya</taxon>
        <taxon>Ascomycota</taxon>
        <taxon>Pezizomycotina</taxon>
        <taxon>Lecanoromycetes</taxon>
        <taxon>OSLEUM clade</taxon>
        <taxon>Lecanoromycetidae</taxon>
        <taxon>Caliciales</taxon>
        <taxon>Physciaceae</taxon>
        <taxon>Heterodermia</taxon>
    </lineage>
</organism>
<sequence>MTSSVNSSAGLWLLFLLPCVLSVTLNASRPYITPDQIRRAGITQDIANAMGAAWEFEQSTWATGSVQTDPFYRVPASSGSAAPGTLLRVEEATDVSRYTLPPGTALSRILFQTRTLSGSNVPASAFVLWPWSAPRRLPGGKLPVVAWAHGTSGLFGNDGPSHLKGLSYQFGGPFTLALQGYVVVGPDYAGLGVNTDASGKRVNHEYLANPSHADDLFYSVQAAQTAFRQLSEQFVVLGHSQGGGAAWAAAQRQSLEPVKGYLGAIAASPVTSLLDLPDDGPLLGLLVTFVLYAVQNLYPSFSYRDVLTPQAAARWELYLSLQAGDGVAFSLLLGIPLLQPDWRSNKYIQLFIAQTSNGRKPIAGPLLVLQGLADSNIDPGTTSRAVQDTCKAFPNSMLQYQTWPAVTHVPLMYASQQVWLQWIADRFAGRPVPPSCAGLRQSPVLAPQRYASDPNWIVEGETDLFKLALP</sequence>
<feature type="domain" description="Serine aminopeptidase S33" evidence="2">
    <location>
        <begin position="176"/>
        <end position="390"/>
    </location>
</feature>
<comment type="caution">
    <text evidence="3">The sequence shown here is derived from an EMBL/GenBank/DDBJ whole genome shotgun (WGS) entry which is preliminary data.</text>
</comment>
<dbReference type="Pfam" id="PF12146">
    <property type="entry name" value="Hydrolase_4"/>
    <property type="match status" value="1"/>
</dbReference>
<dbReference type="InterPro" id="IPR005152">
    <property type="entry name" value="Lipase_secreted"/>
</dbReference>
<gene>
    <name evidence="3" type="ORF">HETSPECPRED_002800</name>
</gene>
<protein>
    <recommendedName>
        <fullName evidence="2">Serine aminopeptidase S33 domain-containing protein</fullName>
    </recommendedName>
</protein>
<feature type="signal peptide" evidence="1">
    <location>
        <begin position="1"/>
        <end position="22"/>
    </location>
</feature>
<dbReference type="GO" id="GO:0004806">
    <property type="term" value="F:triacylglycerol lipase activity"/>
    <property type="evidence" value="ECO:0007669"/>
    <property type="project" value="InterPro"/>
</dbReference>
<dbReference type="SUPFAM" id="SSF53474">
    <property type="entry name" value="alpha/beta-Hydrolases"/>
    <property type="match status" value="1"/>
</dbReference>
<evidence type="ECO:0000259" key="2">
    <source>
        <dbReference type="Pfam" id="PF12146"/>
    </source>
</evidence>
<accession>A0A8H3F586</accession>
<proteinExistence type="predicted"/>
<evidence type="ECO:0000313" key="4">
    <source>
        <dbReference type="Proteomes" id="UP000664521"/>
    </source>
</evidence>
<dbReference type="Proteomes" id="UP000664521">
    <property type="component" value="Unassembled WGS sequence"/>
</dbReference>
<keyword evidence="4" id="KW-1185">Reference proteome</keyword>
<dbReference type="PANTHER" id="PTHR34853">
    <property type="match status" value="1"/>
</dbReference>
<reference evidence="3" key="1">
    <citation type="submission" date="2021-03" db="EMBL/GenBank/DDBJ databases">
        <authorList>
            <person name="Tagirdzhanova G."/>
        </authorList>
    </citation>
    <scope>NUCLEOTIDE SEQUENCE</scope>
</reference>